<keyword evidence="7" id="KW-1185">Reference proteome</keyword>
<dbReference type="Pfam" id="PF00990">
    <property type="entry name" value="GGDEF"/>
    <property type="match status" value="1"/>
</dbReference>
<dbReference type="InterPro" id="IPR043128">
    <property type="entry name" value="Rev_trsase/Diguanyl_cyclase"/>
</dbReference>
<dbReference type="SMART" id="SM00448">
    <property type="entry name" value="REC"/>
    <property type="match status" value="1"/>
</dbReference>
<evidence type="ECO:0000256" key="1">
    <source>
        <dbReference type="ARBA" id="ARBA00012528"/>
    </source>
</evidence>
<organism evidence="6 7">
    <name type="scientific">Spongiibacter thalassae</name>
    <dbReference type="NCBI Taxonomy" id="2721624"/>
    <lineage>
        <taxon>Bacteria</taxon>
        <taxon>Pseudomonadati</taxon>
        <taxon>Pseudomonadota</taxon>
        <taxon>Gammaproteobacteria</taxon>
        <taxon>Cellvibrionales</taxon>
        <taxon>Spongiibacteraceae</taxon>
        <taxon>Spongiibacter</taxon>
    </lineage>
</organism>
<dbReference type="InterPro" id="IPR029787">
    <property type="entry name" value="Nucleotide_cyclase"/>
</dbReference>
<protein>
    <recommendedName>
        <fullName evidence="1">diguanylate cyclase</fullName>
        <ecNumber evidence="1">2.7.7.65</ecNumber>
    </recommendedName>
</protein>
<dbReference type="EC" id="2.7.7.65" evidence="1"/>
<dbReference type="SUPFAM" id="SSF55073">
    <property type="entry name" value="Nucleotide cyclase"/>
    <property type="match status" value="1"/>
</dbReference>
<proteinExistence type="predicted"/>
<dbReference type="InterPro" id="IPR050469">
    <property type="entry name" value="Diguanylate_Cyclase"/>
</dbReference>
<dbReference type="PANTHER" id="PTHR45138">
    <property type="entry name" value="REGULATORY COMPONENTS OF SENSORY TRANSDUCTION SYSTEM"/>
    <property type="match status" value="1"/>
</dbReference>
<evidence type="ECO:0000259" key="4">
    <source>
        <dbReference type="PROSITE" id="PS50110"/>
    </source>
</evidence>
<name>A0ABX1GJL5_9GAMM</name>
<dbReference type="PROSITE" id="PS50887">
    <property type="entry name" value="GGDEF"/>
    <property type="match status" value="1"/>
</dbReference>
<feature type="domain" description="Response regulatory" evidence="4">
    <location>
        <begin position="13"/>
        <end position="128"/>
    </location>
</feature>
<evidence type="ECO:0000313" key="7">
    <source>
        <dbReference type="Proteomes" id="UP000765845"/>
    </source>
</evidence>
<dbReference type="NCBIfam" id="TIGR00254">
    <property type="entry name" value="GGDEF"/>
    <property type="match status" value="1"/>
</dbReference>
<evidence type="ECO:0000259" key="5">
    <source>
        <dbReference type="PROSITE" id="PS50887"/>
    </source>
</evidence>
<dbReference type="InterPro" id="IPR000160">
    <property type="entry name" value="GGDEF_dom"/>
</dbReference>
<dbReference type="CDD" id="cd01949">
    <property type="entry name" value="GGDEF"/>
    <property type="match status" value="1"/>
</dbReference>
<dbReference type="PANTHER" id="PTHR45138:SF9">
    <property type="entry name" value="DIGUANYLATE CYCLASE DGCM-RELATED"/>
    <property type="match status" value="1"/>
</dbReference>
<dbReference type="Gene3D" id="3.40.50.2300">
    <property type="match status" value="1"/>
</dbReference>
<gene>
    <name evidence="6" type="ORF">HCU74_18640</name>
</gene>
<dbReference type="SMART" id="SM00267">
    <property type="entry name" value="GGDEF"/>
    <property type="match status" value="1"/>
</dbReference>
<dbReference type="InterPro" id="IPR001789">
    <property type="entry name" value="Sig_transdc_resp-reg_receiver"/>
</dbReference>
<comment type="caution">
    <text evidence="6">The sequence shown here is derived from an EMBL/GenBank/DDBJ whole genome shotgun (WGS) entry which is preliminary data.</text>
</comment>
<dbReference type="Proteomes" id="UP000765845">
    <property type="component" value="Unassembled WGS sequence"/>
</dbReference>
<keyword evidence="3" id="KW-0597">Phosphoprotein</keyword>
<dbReference type="Gene3D" id="3.30.70.270">
    <property type="match status" value="1"/>
</dbReference>
<reference evidence="6 7" key="1">
    <citation type="submission" date="2020-04" db="EMBL/GenBank/DDBJ databases">
        <authorList>
            <person name="Yoon J."/>
        </authorList>
    </citation>
    <scope>NUCLEOTIDE SEQUENCE [LARGE SCALE GENOMIC DNA]</scope>
    <source>
        <strain evidence="6 7">KMU-166</strain>
    </source>
</reference>
<sequence>MDWAESLVPKRPKLLVVDDQTVNIQALYQIFGADHEVFMATSGSQAIKVCLDKKPDLILLDVIMPEMDGIAVCEELQKNSDTRSIPVIFVTSQESPEEESRGLEVGAVDFISKPVNPAVVRARVRTHLTLKAQADALRVMASRDGLTGIPNRRYFDERLAAEWRSAKRGSQPLSLILIDVDHFKAYNDHYGHVEGDTCLRRVAKALKLSVGRGRDIVARYGGEEFVCLLPETDLAGAEEMAEKLRSAVADLEISHKSSPVGNTVTISLGVATIVPTSLTGPETLLVRTDELLYKAKESGRNQVVAQAI</sequence>
<dbReference type="SUPFAM" id="SSF52172">
    <property type="entry name" value="CheY-like"/>
    <property type="match status" value="1"/>
</dbReference>
<comment type="catalytic activity">
    <reaction evidence="2">
        <text>2 GTP = 3',3'-c-di-GMP + 2 diphosphate</text>
        <dbReference type="Rhea" id="RHEA:24898"/>
        <dbReference type="ChEBI" id="CHEBI:33019"/>
        <dbReference type="ChEBI" id="CHEBI:37565"/>
        <dbReference type="ChEBI" id="CHEBI:58805"/>
        <dbReference type="EC" id="2.7.7.65"/>
    </reaction>
</comment>
<feature type="domain" description="GGDEF" evidence="5">
    <location>
        <begin position="171"/>
        <end position="308"/>
    </location>
</feature>
<accession>A0ABX1GJL5</accession>
<dbReference type="EMBL" id="JAAWWK010000008">
    <property type="protein sequence ID" value="NKI19429.1"/>
    <property type="molecule type" value="Genomic_DNA"/>
</dbReference>
<dbReference type="PROSITE" id="PS50110">
    <property type="entry name" value="RESPONSE_REGULATORY"/>
    <property type="match status" value="1"/>
</dbReference>
<dbReference type="InterPro" id="IPR011006">
    <property type="entry name" value="CheY-like_superfamily"/>
</dbReference>
<feature type="modified residue" description="4-aspartylphosphate" evidence="3">
    <location>
        <position position="61"/>
    </location>
</feature>
<evidence type="ECO:0000256" key="2">
    <source>
        <dbReference type="ARBA" id="ARBA00034247"/>
    </source>
</evidence>
<evidence type="ECO:0000256" key="3">
    <source>
        <dbReference type="PROSITE-ProRule" id="PRU00169"/>
    </source>
</evidence>
<dbReference type="Pfam" id="PF00072">
    <property type="entry name" value="Response_reg"/>
    <property type="match status" value="1"/>
</dbReference>
<evidence type="ECO:0000313" key="6">
    <source>
        <dbReference type="EMBL" id="NKI19429.1"/>
    </source>
</evidence>